<dbReference type="Pfam" id="PF02515">
    <property type="entry name" value="CoA_transf_3"/>
    <property type="match status" value="1"/>
</dbReference>
<name>A0A126SXS4_9BACT</name>
<dbReference type="PANTHER" id="PTHR48207">
    <property type="entry name" value="SUCCINATE--HYDROXYMETHYLGLUTARATE COA-TRANSFERASE"/>
    <property type="match status" value="1"/>
</dbReference>
<dbReference type="Gene3D" id="3.30.1540.10">
    <property type="entry name" value="formyl-coa transferase, domain 3"/>
    <property type="match status" value="1"/>
</dbReference>
<dbReference type="InterPro" id="IPR050483">
    <property type="entry name" value="CoA-transferase_III_domain"/>
</dbReference>
<dbReference type="AlphaFoldDB" id="A0A126SXS4"/>
<sequence length="404" mass="42573">MQREHLLAGVVVVDFTQFLAGPSVTQAMAELGAEVIKVESAPGGDPGRYLPFVREGRSGYFVQQNTAKQSVCVDFRRPDGKALVDRLIDRADVLVENFSPGVIDKLGFGWDAVHARNPRLVMASVSALGQDGPLATMPGFDFTGQAYSGVASMAGDPDGAPALIGVAVGDLGTGMSALAGVCAALFHRERGGAGTRVEVSLLDFLFRSHEANVEIHTVSGGAIKPNRSGSQSTAYAPVGYYKARDGYVNLVVPGAMWPKLCEAMGRPELADDPRFRTNADRVANLAELVAVIEGWMAGFDGVDAVVAHCAARRVPAAPVLSVEQALRHPQLAGRGAVRRVPDPILGEVTIAGQPIRAQGFAHHSGKPAPLLGEHNAEVLARHLGMTDAELDRLTRAGVLVAARV</sequence>
<organism evidence="2">
    <name type="scientific">uncultured bacterium UPO38</name>
    <dbReference type="NCBI Taxonomy" id="1776965"/>
    <lineage>
        <taxon>Bacteria</taxon>
        <taxon>environmental samples</taxon>
    </lineage>
</organism>
<dbReference type="Gene3D" id="3.40.50.10540">
    <property type="entry name" value="Crotonobetainyl-coa:carnitine coa-transferase, domain 1"/>
    <property type="match status" value="1"/>
</dbReference>
<protein>
    <submittedName>
        <fullName evidence="2">L-carnitine dehydratase/bile acid-inducible protein F</fullName>
    </submittedName>
</protein>
<reference evidence="2" key="1">
    <citation type="journal article" date="2016" name="Appl. Environ. Microbiol.">
        <title>Functional Metagenomics of a Biostimulated Petroleum-Contaminated Soil Reveals an Extraordinary Diversity of Extradiol Dioxygenases.</title>
        <authorList>
            <person name="Terron-Gonzalez L."/>
            <person name="Martin-Cabello G."/>
            <person name="Ferrer M."/>
            <person name="Santero E."/>
        </authorList>
    </citation>
    <scope>NUCLEOTIDE SEQUENCE</scope>
</reference>
<evidence type="ECO:0000313" key="2">
    <source>
        <dbReference type="EMBL" id="AMK59105.1"/>
    </source>
</evidence>
<dbReference type="InterPro" id="IPR003673">
    <property type="entry name" value="CoA-Trfase_fam_III"/>
</dbReference>
<dbReference type="PANTHER" id="PTHR48207:SF3">
    <property type="entry name" value="SUCCINATE--HYDROXYMETHYLGLUTARATE COA-TRANSFERASE"/>
    <property type="match status" value="1"/>
</dbReference>
<dbReference type="InterPro" id="IPR044855">
    <property type="entry name" value="CoA-Trfase_III_dom3_sf"/>
</dbReference>
<dbReference type="SUPFAM" id="SSF89796">
    <property type="entry name" value="CoA-transferase family III (CaiB/BaiF)"/>
    <property type="match status" value="1"/>
</dbReference>
<dbReference type="InterPro" id="IPR023606">
    <property type="entry name" value="CoA-Trfase_III_dom_1_sf"/>
</dbReference>
<evidence type="ECO:0000256" key="1">
    <source>
        <dbReference type="ARBA" id="ARBA00022679"/>
    </source>
</evidence>
<dbReference type="EMBL" id="KU144968">
    <property type="protein sequence ID" value="AMK59105.1"/>
    <property type="molecule type" value="Genomic_DNA"/>
</dbReference>
<accession>A0A126SXS4</accession>
<dbReference type="GO" id="GO:0008410">
    <property type="term" value="F:CoA-transferase activity"/>
    <property type="evidence" value="ECO:0007669"/>
    <property type="project" value="TreeGrafter"/>
</dbReference>
<proteinExistence type="predicted"/>
<keyword evidence="1" id="KW-0808">Transferase</keyword>